<gene>
    <name evidence="7" type="ORF">FC871_03625</name>
</gene>
<comment type="function">
    <text evidence="4">Flagellin is the subunit protein which polymerizes to form the filaments of bacterial flagella.</text>
</comment>
<evidence type="ECO:0000313" key="8">
    <source>
        <dbReference type="Proteomes" id="UP000480039"/>
    </source>
</evidence>
<dbReference type="SUPFAM" id="SSF64518">
    <property type="entry name" value="Phase 1 flagellin"/>
    <property type="match status" value="1"/>
</dbReference>
<dbReference type="InterPro" id="IPR001029">
    <property type="entry name" value="Flagellin_N"/>
</dbReference>
<dbReference type="GO" id="GO:0005576">
    <property type="term" value="C:extracellular region"/>
    <property type="evidence" value="ECO:0007669"/>
    <property type="project" value="UniProtKB-SubCell"/>
</dbReference>
<dbReference type="Pfam" id="PF00700">
    <property type="entry name" value="Flagellin_C"/>
    <property type="match status" value="1"/>
</dbReference>
<evidence type="ECO:0000256" key="1">
    <source>
        <dbReference type="ARBA" id="ARBA00005709"/>
    </source>
</evidence>
<dbReference type="GO" id="GO:0009288">
    <property type="term" value="C:bacterial-type flagellum"/>
    <property type="evidence" value="ECO:0007669"/>
    <property type="project" value="UniProtKB-SubCell"/>
</dbReference>
<dbReference type="Gene3D" id="6.10.10.10">
    <property type="entry name" value="Flagellar export chaperone, C-terminal domain"/>
    <property type="match status" value="1"/>
</dbReference>
<comment type="subcellular location">
    <subcellularLocation>
        <location evidence="4">Secreted</location>
    </subcellularLocation>
    <subcellularLocation>
        <location evidence="4">Bacterial flagellum</location>
    </subcellularLocation>
</comment>
<sequence>MIINHNLNAMNAHRQMAINTGNNGKAIEKLSSGLRINRAGDDAAGLAISEKMRGQIRGLNQASRNSQDAISLIQTAEGALNETHSILQRMRELTVQAANDTNVGVDKSNLDKEVKELQKEINRISSQTQFNTKNLLNGDVTGAGKELTFQIGANSGQTITLSIGTMNSKTLGVGATTVTIGSDKTASDITKMIATIDTAINKVSGERAKLGANQNRLEHTIANLDNSAENLQAAESRIRDVDMAKEMMNFTKTNILTQAAQAMLAQANQAPQGVLQLLR</sequence>
<evidence type="ECO:0000256" key="2">
    <source>
        <dbReference type="ARBA" id="ARBA00020110"/>
    </source>
</evidence>
<keyword evidence="4" id="KW-0964">Secreted</keyword>
<organism evidence="7 8">
    <name type="scientific">Clostridium botulinum</name>
    <dbReference type="NCBI Taxonomy" id="1491"/>
    <lineage>
        <taxon>Bacteria</taxon>
        <taxon>Bacillati</taxon>
        <taxon>Bacillota</taxon>
        <taxon>Clostridia</taxon>
        <taxon>Eubacteriales</taxon>
        <taxon>Clostridiaceae</taxon>
        <taxon>Clostridium</taxon>
    </lineage>
</organism>
<keyword evidence="7" id="KW-0282">Flagellum</keyword>
<evidence type="ECO:0000259" key="5">
    <source>
        <dbReference type="Pfam" id="PF00669"/>
    </source>
</evidence>
<evidence type="ECO:0000256" key="4">
    <source>
        <dbReference type="RuleBase" id="RU362073"/>
    </source>
</evidence>
<evidence type="ECO:0000313" key="7">
    <source>
        <dbReference type="EMBL" id="NFJ07593.1"/>
    </source>
</evidence>
<dbReference type="Proteomes" id="UP000480039">
    <property type="component" value="Unassembled WGS sequence"/>
</dbReference>
<name>A0A846J6V8_CLOBO</name>
<keyword evidence="7" id="KW-0969">Cilium</keyword>
<keyword evidence="7" id="KW-0966">Cell projection</keyword>
<dbReference type="GO" id="GO:0005198">
    <property type="term" value="F:structural molecule activity"/>
    <property type="evidence" value="ECO:0007669"/>
    <property type="project" value="UniProtKB-UniRule"/>
</dbReference>
<dbReference type="InterPro" id="IPR046358">
    <property type="entry name" value="Flagellin_C"/>
</dbReference>
<protein>
    <recommendedName>
        <fullName evidence="2 4">Flagellin</fullName>
    </recommendedName>
</protein>
<comment type="similarity">
    <text evidence="1 4">Belongs to the bacterial flagellin family.</text>
</comment>
<dbReference type="PRINTS" id="PR00207">
    <property type="entry name" value="FLAGELLIN"/>
</dbReference>
<dbReference type="PANTHER" id="PTHR42792">
    <property type="entry name" value="FLAGELLIN"/>
    <property type="match status" value="1"/>
</dbReference>
<dbReference type="PANTHER" id="PTHR42792:SF2">
    <property type="entry name" value="FLAGELLIN"/>
    <property type="match status" value="1"/>
</dbReference>
<evidence type="ECO:0000259" key="6">
    <source>
        <dbReference type="Pfam" id="PF00700"/>
    </source>
</evidence>
<reference evidence="7 8" key="1">
    <citation type="submission" date="2019-04" db="EMBL/GenBank/DDBJ databases">
        <title>Genome sequencing of Clostridium botulinum Groups I-IV and Clostridium butyricum.</title>
        <authorList>
            <person name="Brunt J."/>
            <person name="Van Vliet A.H.M."/>
            <person name="Stringer S.C."/>
            <person name="Carter A.T."/>
            <person name="Peck M.W."/>
        </authorList>
    </citation>
    <scope>NUCLEOTIDE SEQUENCE [LARGE SCALE GENOMIC DNA]</scope>
    <source>
        <strain evidence="7 8">Colworth BL30</strain>
    </source>
</reference>
<feature type="domain" description="Flagellin C-terminal" evidence="6">
    <location>
        <begin position="194"/>
        <end position="278"/>
    </location>
</feature>
<evidence type="ECO:0000256" key="3">
    <source>
        <dbReference type="ARBA" id="ARBA00023143"/>
    </source>
</evidence>
<dbReference type="Gene3D" id="1.20.1330.10">
    <property type="entry name" value="f41 fragment of flagellin, N-terminal domain"/>
    <property type="match status" value="1"/>
</dbReference>
<dbReference type="InterPro" id="IPR042187">
    <property type="entry name" value="Flagellin_C_sub2"/>
</dbReference>
<accession>A0A846J6V8</accession>
<proteinExistence type="inferred from homology"/>
<dbReference type="InterPro" id="IPR001492">
    <property type="entry name" value="Flagellin"/>
</dbReference>
<keyword evidence="3 4" id="KW-0975">Bacterial flagellum</keyword>
<dbReference type="Pfam" id="PF00669">
    <property type="entry name" value="Flagellin_N"/>
    <property type="match status" value="1"/>
</dbReference>
<dbReference type="AlphaFoldDB" id="A0A846J6V8"/>
<dbReference type="EMBL" id="SWQE01000002">
    <property type="protein sequence ID" value="NFJ07593.1"/>
    <property type="molecule type" value="Genomic_DNA"/>
</dbReference>
<comment type="caution">
    <text evidence="7">The sequence shown here is derived from an EMBL/GenBank/DDBJ whole genome shotgun (WGS) entry which is preliminary data.</text>
</comment>
<feature type="domain" description="Flagellin N-terminal" evidence="5">
    <location>
        <begin position="3"/>
        <end position="140"/>
    </location>
</feature>